<evidence type="ECO:0000313" key="4">
    <source>
        <dbReference type="EMBL" id="MCW1934204.1"/>
    </source>
</evidence>
<organism evidence="4 5">
    <name type="scientific">Pararhodobacter zhoushanensis</name>
    <dbReference type="NCBI Taxonomy" id="2479545"/>
    <lineage>
        <taxon>Bacteria</taxon>
        <taxon>Pseudomonadati</taxon>
        <taxon>Pseudomonadota</taxon>
        <taxon>Alphaproteobacteria</taxon>
        <taxon>Rhodobacterales</taxon>
        <taxon>Paracoccaceae</taxon>
        <taxon>Pararhodobacter</taxon>
    </lineage>
</organism>
<feature type="region of interest" description="Disordered" evidence="3">
    <location>
        <begin position="118"/>
        <end position="145"/>
    </location>
</feature>
<accession>A0ABT3H326</accession>
<comment type="subcellular location">
    <subcellularLocation>
        <location evidence="1">Secreted</location>
    </subcellularLocation>
</comment>
<feature type="compositionally biased region" description="Gly residues" evidence="3">
    <location>
        <begin position="50"/>
        <end position="78"/>
    </location>
</feature>
<dbReference type="PROSITE" id="PS00330">
    <property type="entry name" value="HEMOLYSIN_CALCIUM"/>
    <property type="match status" value="2"/>
</dbReference>
<dbReference type="Proteomes" id="UP001208938">
    <property type="component" value="Unassembled WGS sequence"/>
</dbReference>
<protein>
    <recommendedName>
        <fullName evidence="6">Hemolysin-type calcium-binding repeat-containing protein</fullName>
    </recommendedName>
</protein>
<dbReference type="PRINTS" id="PR00313">
    <property type="entry name" value="CABNDNGRPT"/>
</dbReference>
<evidence type="ECO:0000256" key="1">
    <source>
        <dbReference type="ARBA" id="ARBA00004613"/>
    </source>
</evidence>
<dbReference type="EMBL" id="JAPDFL010000001">
    <property type="protein sequence ID" value="MCW1934204.1"/>
    <property type="molecule type" value="Genomic_DNA"/>
</dbReference>
<evidence type="ECO:0008006" key="6">
    <source>
        <dbReference type="Google" id="ProtNLM"/>
    </source>
</evidence>
<evidence type="ECO:0000256" key="3">
    <source>
        <dbReference type="SAM" id="MobiDB-lite"/>
    </source>
</evidence>
<dbReference type="InterPro" id="IPR011049">
    <property type="entry name" value="Serralysin-like_metalloprot_C"/>
</dbReference>
<feature type="region of interest" description="Disordered" evidence="3">
    <location>
        <begin position="17"/>
        <end position="90"/>
    </location>
</feature>
<evidence type="ECO:0000256" key="2">
    <source>
        <dbReference type="ARBA" id="ARBA00022525"/>
    </source>
</evidence>
<dbReference type="Pfam" id="PF00353">
    <property type="entry name" value="HemolysinCabind"/>
    <property type="match status" value="5"/>
</dbReference>
<feature type="compositionally biased region" description="Acidic residues" evidence="3">
    <location>
        <begin position="24"/>
        <end position="37"/>
    </location>
</feature>
<keyword evidence="5" id="KW-1185">Reference proteome</keyword>
<dbReference type="PANTHER" id="PTHR38340:SF1">
    <property type="entry name" value="S-LAYER PROTEIN"/>
    <property type="match status" value="1"/>
</dbReference>
<dbReference type="Gene3D" id="2.150.10.10">
    <property type="entry name" value="Serralysin-like metalloprotease, C-terminal"/>
    <property type="match status" value="3"/>
</dbReference>
<name>A0ABT3H326_9RHOB</name>
<proteinExistence type="predicted"/>
<evidence type="ECO:0000313" key="5">
    <source>
        <dbReference type="Proteomes" id="UP001208938"/>
    </source>
</evidence>
<keyword evidence="2" id="KW-0964">Secreted</keyword>
<dbReference type="PANTHER" id="PTHR38340">
    <property type="entry name" value="S-LAYER PROTEIN"/>
    <property type="match status" value="1"/>
</dbReference>
<comment type="caution">
    <text evidence="4">The sequence shown here is derived from an EMBL/GenBank/DDBJ whole genome shotgun (WGS) entry which is preliminary data.</text>
</comment>
<dbReference type="InterPro" id="IPR050557">
    <property type="entry name" value="RTX_toxin/Mannuronan_C5-epim"/>
</dbReference>
<reference evidence="4 5" key="1">
    <citation type="submission" date="2022-10" db="EMBL/GenBank/DDBJ databases">
        <title>Pararhodobacter sp. nov., isolated from marine algae.</title>
        <authorList>
            <person name="Choi B.J."/>
            <person name="Kim J.M."/>
            <person name="Lee J.K."/>
            <person name="Choi D.G."/>
            <person name="Jeon C.O."/>
        </authorList>
    </citation>
    <scope>NUCLEOTIDE SEQUENCE [LARGE SCALE GENOMIC DNA]</scope>
    <source>
        <strain evidence="4 5">ZQ420</strain>
    </source>
</reference>
<dbReference type="InterPro" id="IPR018511">
    <property type="entry name" value="Hemolysin-typ_Ca-bd_CS"/>
</dbReference>
<sequence length="478" mass="49097">MIYAFMLLALALSFGMGGQSDTTDPVDPEEEATDGDDSLTGTNGADLIDGLGGNDTLAGGGGDDTLIGGEGGDWLLGGDGDDDVQGGAGNDLLEQGLGINTLDGGEGDDTLTLSDDFEMRTIDNPDGGRPLLERSELSGGDGGETEGDLLDASGMTQAMHLYAEGNTNFIATSPHFERAVLLNGFERYALGSGHDVVEYHREDIALQINTGAGSDALYLTAGAHQVHTGSGDDLISVELIDDLFLDGGEDVDSLHLFGNGPLSMVIDDSGSGVASDADGNTATFENFEAFEIVGSVDASATSFGVDIDTRGEGTVFGGTGNDTLNGDEVYGGDGDDLILDSYSAEGGAGNDTITALIADGGEGDDTLDGDTLTGGEGTDHFIARIGVGNGLPPDFAPNLITDYESGESVAVTIGYNTVDSNDPSITYPEPEVTIEEDPVNNEVRVLVDGQPVLVVQGTSSLPDDALELRVAGRNPWAF</sequence>
<dbReference type="RefSeq" id="WP_264507020.1">
    <property type="nucleotide sequence ID" value="NZ_JAPDFL010000001.1"/>
</dbReference>
<gene>
    <name evidence="4" type="ORF">OKW52_18565</name>
</gene>
<dbReference type="SUPFAM" id="SSF51120">
    <property type="entry name" value="beta-Roll"/>
    <property type="match status" value="2"/>
</dbReference>
<dbReference type="InterPro" id="IPR001343">
    <property type="entry name" value="Hemolysn_Ca-bd"/>
</dbReference>